<evidence type="ECO:0000313" key="2">
    <source>
        <dbReference type="Proteomes" id="UP000050761"/>
    </source>
</evidence>
<proteinExistence type="predicted"/>
<dbReference type="WBParaSite" id="HPBE_0002261801-mRNA-1">
    <property type="protein sequence ID" value="HPBE_0002261801-mRNA-1"/>
    <property type="gene ID" value="HPBE_0002261801"/>
</dbReference>
<reference evidence="1 2" key="1">
    <citation type="submission" date="2018-11" db="EMBL/GenBank/DDBJ databases">
        <authorList>
            <consortium name="Pathogen Informatics"/>
        </authorList>
    </citation>
    <scope>NUCLEOTIDE SEQUENCE [LARGE SCALE GENOMIC DNA]</scope>
</reference>
<dbReference type="EMBL" id="UZAH01034182">
    <property type="protein sequence ID" value="VDP33738.1"/>
    <property type="molecule type" value="Genomic_DNA"/>
</dbReference>
<evidence type="ECO:0000313" key="3">
    <source>
        <dbReference type="WBParaSite" id="HPBE_0002261801-mRNA-1"/>
    </source>
</evidence>
<evidence type="ECO:0000313" key="1">
    <source>
        <dbReference type="EMBL" id="VDP33738.1"/>
    </source>
</evidence>
<accession>A0A3P8DIM2</accession>
<dbReference type="AlphaFoldDB" id="A0A183GIY6"/>
<accession>A0A183GIY6</accession>
<organism evidence="2 3">
    <name type="scientific">Heligmosomoides polygyrus</name>
    <name type="common">Parasitic roundworm</name>
    <dbReference type="NCBI Taxonomy" id="6339"/>
    <lineage>
        <taxon>Eukaryota</taxon>
        <taxon>Metazoa</taxon>
        <taxon>Ecdysozoa</taxon>
        <taxon>Nematoda</taxon>
        <taxon>Chromadorea</taxon>
        <taxon>Rhabditida</taxon>
        <taxon>Rhabditina</taxon>
        <taxon>Rhabditomorpha</taxon>
        <taxon>Strongyloidea</taxon>
        <taxon>Heligmosomidae</taxon>
        <taxon>Heligmosomoides</taxon>
    </lineage>
</organism>
<protein>
    <submittedName>
        <fullName evidence="1 3">Uncharacterized protein</fullName>
    </submittedName>
</protein>
<gene>
    <name evidence="1" type="ORF">HPBE_LOCUS22618</name>
</gene>
<name>A0A183GIY6_HELPZ</name>
<keyword evidence="2" id="KW-1185">Reference proteome</keyword>
<dbReference type="Proteomes" id="UP000050761">
    <property type="component" value="Unassembled WGS sequence"/>
</dbReference>
<sequence>MTKAIEDLQSKLTTFDLNLPERIDEGEKLRIIRGGGKGRCPGRLGDHWDTSGANQTLKQAEALQKRVDEALVALLDTTDTSGNTGRNAPTTINCIDSELDKDAMLPRTQAQSANAQLALERKGIESLADLNDYFATTESDGELMADVCDMFQTNVRDMHGVLSESAVYSRIKATVLIEEQEDLPRRPLPLPPSSPLLRRSVTDRLRDGEALPALSGILTAAAVPITVHLRVEERSVFKDRSRVPGYQEPKCILPAVIRKIIGVSGVRVIPVLEAALYTYLAIEREKQRVSADEPTQPADLFQLWRSRTFCTTMPNIIKSTERIRYVAVRRS</sequence>
<reference evidence="3" key="2">
    <citation type="submission" date="2019-09" db="UniProtKB">
        <authorList>
            <consortium name="WormBaseParasite"/>
        </authorList>
    </citation>
    <scope>IDENTIFICATION</scope>
</reference>